<organism evidence="12 13">
    <name type="scientific">Burkholderia stabilis</name>
    <dbReference type="NCBI Taxonomy" id="95485"/>
    <lineage>
        <taxon>Bacteria</taxon>
        <taxon>Pseudomonadati</taxon>
        <taxon>Pseudomonadota</taxon>
        <taxon>Betaproteobacteria</taxon>
        <taxon>Burkholderiales</taxon>
        <taxon>Burkholderiaceae</taxon>
        <taxon>Burkholderia</taxon>
        <taxon>Burkholderia cepacia complex</taxon>
    </lineage>
</organism>
<dbReference type="Gene3D" id="2.60.40.10">
    <property type="entry name" value="Immunoglobulins"/>
    <property type="match status" value="2"/>
</dbReference>
<dbReference type="SUPFAM" id="SSF49354">
    <property type="entry name" value="PapD-like"/>
    <property type="match status" value="1"/>
</dbReference>
<evidence type="ECO:0000259" key="10">
    <source>
        <dbReference type="Pfam" id="PF00345"/>
    </source>
</evidence>
<protein>
    <submittedName>
        <fullName evidence="12">Molecular chaperone</fullName>
    </submittedName>
</protein>
<feature type="domain" description="Pili assembly chaperone N-terminal" evidence="10">
    <location>
        <begin position="24"/>
        <end position="146"/>
    </location>
</feature>
<evidence type="ECO:0000256" key="2">
    <source>
        <dbReference type="ARBA" id="ARBA00007399"/>
    </source>
</evidence>
<dbReference type="Pfam" id="PF02753">
    <property type="entry name" value="PapD_C"/>
    <property type="match status" value="1"/>
</dbReference>
<evidence type="ECO:0000256" key="5">
    <source>
        <dbReference type="ARBA" id="ARBA00022764"/>
    </source>
</evidence>
<dbReference type="InterPro" id="IPR018046">
    <property type="entry name" value="Pili_assmbl_chaperone_CS"/>
</dbReference>
<proteinExistence type="inferred from homology"/>
<keyword evidence="3" id="KW-1029">Fimbrium biogenesis</keyword>
<dbReference type="Pfam" id="PF00345">
    <property type="entry name" value="PapD_N"/>
    <property type="match status" value="1"/>
</dbReference>
<dbReference type="PRINTS" id="PR00969">
    <property type="entry name" value="CHAPERONPILI"/>
</dbReference>
<dbReference type="PROSITE" id="PS00635">
    <property type="entry name" value="PILI_CHAPERONE"/>
    <property type="match status" value="1"/>
</dbReference>
<keyword evidence="5" id="KW-0574">Periplasm</keyword>
<keyword evidence="7" id="KW-0393">Immunoglobulin domain</keyword>
<dbReference type="InterPro" id="IPR050643">
    <property type="entry name" value="Periplasmic_pilus_chap"/>
</dbReference>
<dbReference type="InterPro" id="IPR001829">
    <property type="entry name" value="Pili_assmbl_chaperone_bac"/>
</dbReference>
<comment type="similarity">
    <text evidence="2 8">Belongs to the periplasmic pilus chaperone family.</text>
</comment>
<evidence type="ECO:0000256" key="3">
    <source>
        <dbReference type="ARBA" id="ARBA00022558"/>
    </source>
</evidence>
<feature type="signal peptide" evidence="9">
    <location>
        <begin position="1"/>
        <end position="21"/>
    </location>
</feature>
<evidence type="ECO:0000313" key="12">
    <source>
        <dbReference type="EMBL" id="RXV67500.1"/>
    </source>
</evidence>
<dbReference type="AlphaFoldDB" id="A0A4Q2AEZ0"/>
<evidence type="ECO:0000256" key="7">
    <source>
        <dbReference type="ARBA" id="ARBA00023319"/>
    </source>
</evidence>
<dbReference type="PANTHER" id="PTHR30251:SF2">
    <property type="entry name" value="FIMBRIAL CHAPERONE YADV-RELATED"/>
    <property type="match status" value="1"/>
</dbReference>
<dbReference type="FunFam" id="2.60.40.10:FF:000458">
    <property type="entry name" value="Molecular chaperone FimC"/>
    <property type="match status" value="1"/>
</dbReference>
<gene>
    <name evidence="12" type="ORF">D1006_19715</name>
</gene>
<dbReference type="EMBL" id="QWEX01000002">
    <property type="protein sequence ID" value="RXV67500.1"/>
    <property type="molecule type" value="Genomic_DNA"/>
</dbReference>
<evidence type="ECO:0000256" key="4">
    <source>
        <dbReference type="ARBA" id="ARBA00022729"/>
    </source>
</evidence>
<dbReference type="GO" id="GO:0030288">
    <property type="term" value="C:outer membrane-bounded periplasmic space"/>
    <property type="evidence" value="ECO:0007669"/>
    <property type="project" value="InterPro"/>
</dbReference>
<evidence type="ECO:0000256" key="8">
    <source>
        <dbReference type="RuleBase" id="RU003918"/>
    </source>
</evidence>
<comment type="caution">
    <text evidence="12">The sequence shown here is derived from an EMBL/GenBank/DDBJ whole genome shotgun (WGS) entry which is preliminary data.</text>
</comment>
<dbReference type="GO" id="GO:0071555">
    <property type="term" value="P:cell wall organization"/>
    <property type="evidence" value="ECO:0007669"/>
    <property type="project" value="InterPro"/>
</dbReference>
<dbReference type="InterPro" id="IPR016148">
    <property type="entry name" value="Pili_assmbl_chaperone_C"/>
</dbReference>
<dbReference type="InterPro" id="IPR008962">
    <property type="entry name" value="PapD-like_sf"/>
</dbReference>
<dbReference type="Proteomes" id="UP000289650">
    <property type="component" value="Unassembled WGS sequence"/>
</dbReference>
<accession>A0A4Q2AEZ0</accession>
<dbReference type="InterPro" id="IPR016147">
    <property type="entry name" value="Pili_assmbl_chaperone_N"/>
</dbReference>
<evidence type="ECO:0000256" key="9">
    <source>
        <dbReference type="SAM" id="SignalP"/>
    </source>
</evidence>
<evidence type="ECO:0000313" key="13">
    <source>
        <dbReference type="Proteomes" id="UP000289650"/>
    </source>
</evidence>
<dbReference type="RefSeq" id="WP_129515153.1">
    <property type="nucleotide sequence ID" value="NZ_QWEX01000002.1"/>
</dbReference>
<keyword evidence="6 8" id="KW-0143">Chaperone</keyword>
<dbReference type="InterPro" id="IPR013783">
    <property type="entry name" value="Ig-like_fold"/>
</dbReference>
<reference evidence="12 13" key="1">
    <citation type="submission" date="2018-08" db="EMBL/GenBank/DDBJ databases">
        <title>Mountain-cultivated ginseng endophyte, Burkholderia stabilis and its activity against ginseng root rot disease.</title>
        <authorList>
            <person name="Tapan Kumar M."/>
            <person name="Bae H."/>
            <person name="Shanmugam G."/>
            <person name="Jeon J."/>
        </authorList>
    </citation>
    <scope>NUCLEOTIDE SEQUENCE [LARGE SCALE GENOMIC DNA]</scope>
    <source>
        <strain evidence="12 13">EB159</strain>
    </source>
</reference>
<keyword evidence="4 9" id="KW-0732">Signal</keyword>
<comment type="subcellular location">
    <subcellularLocation>
        <location evidence="1 8">Periplasm</location>
    </subcellularLocation>
</comment>
<dbReference type="PANTHER" id="PTHR30251">
    <property type="entry name" value="PILUS ASSEMBLY CHAPERONE"/>
    <property type="match status" value="1"/>
</dbReference>
<evidence type="ECO:0000259" key="11">
    <source>
        <dbReference type="Pfam" id="PF02753"/>
    </source>
</evidence>
<name>A0A4Q2AEZ0_9BURK</name>
<sequence length="247" mass="26679">MKLPNLLCTFLVATAAWASHADASVVIAGTRVIFPSSEREVTIQLTNDGKRPALVQTWVDNGDSHASPEHIDVPFLLAPAMFRMDPGNGQTLRLIHTGTPLPADRESLFWLNVLEVPPKAEAADDRNRIQLAFRSRIKLMYRPQELKGDAGTAPQQVTWRVVHSDAGRYALAATNPTPYVVNFGNVILKSAGQRHDAGAGYVLPGTTQQFPIKDLAGPPAANASVEFGSINDWGAVTDIERPVSAAP</sequence>
<feature type="domain" description="Pili assembly chaperone C-terminal" evidence="11">
    <location>
        <begin position="174"/>
        <end position="237"/>
    </location>
</feature>
<feature type="chain" id="PRO_5020693046" evidence="9">
    <location>
        <begin position="22"/>
        <end position="247"/>
    </location>
</feature>
<evidence type="ECO:0000256" key="6">
    <source>
        <dbReference type="ARBA" id="ARBA00023186"/>
    </source>
</evidence>
<dbReference type="OrthoDB" id="9131059at2"/>
<evidence type="ECO:0000256" key="1">
    <source>
        <dbReference type="ARBA" id="ARBA00004418"/>
    </source>
</evidence>
<dbReference type="SUPFAM" id="SSF49584">
    <property type="entry name" value="Periplasmic chaperone C-domain"/>
    <property type="match status" value="1"/>
</dbReference>
<dbReference type="InterPro" id="IPR036316">
    <property type="entry name" value="Pili_assmbl_chap_C_dom_sf"/>
</dbReference>